<evidence type="ECO:0000256" key="1">
    <source>
        <dbReference type="ARBA" id="ARBA00022723"/>
    </source>
</evidence>
<reference evidence="8 9" key="1">
    <citation type="journal article" date="2018" name="Cell">
        <title>The Chara Genome: Secondary Complexity and Implications for Plant Terrestrialization.</title>
        <authorList>
            <person name="Nishiyama T."/>
            <person name="Sakayama H."/>
            <person name="Vries J.D."/>
            <person name="Buschmann H."/>
            <person name="Saint-Marcoux D."/>
            <person name="Ullrich K.K."/>
            <person name="Haas F.B."/>
            <person name="Vanderstraeten L."/>
            <person name="Becker D."/>
            <person name="Lang D."/>
            <person name="Vosolsobe S."/>
            <person name="Rombauts S."/>
            <person name="Wilhelmsson P.K.I."/>
            <person name="Janitza P."/>
            <person name="Kern R."/>
            <person name="Heyl A."/>
            <person name="Rumpler F."/>
            <person name="Villalobos L.I.A.C."/>
            <person name="Clay J.M."/>
            <person name="Skokan R."/>
            <person name="Toyoda A."/>
            <person name="Suzuki Y."/>
            <person name="Kagoshima H."/>
            <person name="Schijlen E."/>
            <person name="Tajeshwar N."/>
            <person name="Catarino B."/>
            <person name="Hetherington A.J."/>
            <person name="Saltykova A."/>
            <person name="Bonnot C."/>
            <person name="Breuninger H."/>
            <person name="Symeonidi A."/>
            <person name="Radhakrishnan G.V."/>
            <person name="Van Nieuwerburgh F."/>
            <person name="Deforce D."/>
            <person name="Chang C."/>
            <person name="Karol K.G."/>
            <person name="Hedrich R."/>
            <person name="Ulvskov P."/>
            <person name="Glockner G."/>
            <person name="Delwiche C.F."/>
            <person name="Petrasek J."/>
            <person name="Van de Peer Y."/>
            <person name="Friml J."/>
            <person name="Beilby M."/>
            <person name="Dolan L."/>
            <person name="Kohara Y."/>
            <person name="Sugano S."/>
            <person name="Fujiyama A."/>
            <person name="Delaux P.-M."/>
            <person name="Quint M."/>
            <person name="TheiBen G."/>
            <person name="Hagemann M."/>
            <person name="Harholt J."/>
            <person name="Dunand C."/>
            <person name="Zachgo S."/>
            <person name="Langdale J."/>
            <person name="Maumus F."/>
            <person name="Straeten D.V.D."/>
            <person name="Gould S.B."/>
            <person name="Rensing S.A."/>
        </authorList>
    </citation>
    <scope>NUCLEOTIDE SEQUENCE [LARGE SCALE GENOMIC DNA]</scope>
    <source>
        <strain evidence="8 9">S276</strain>
    </source>
</reference>
<dbReference type="Proteomes" id="UP000265515">
    <property type="component" value="Unassembled WGS sequence"/>
</dbReference>
<dbReference type="EMBL" id="BFEA01000346">
    <property type="protein sequence ID" value="GBG80447.1"/>
    <property type="molecule type" value="Genomic_DNA"/>
</dbReference>
<dbReference type="OrthoDB" id="3045089at2759"/>
<name>A0A388LDU8_CHABU</name>
<dbReference type="SUPFAM" id="SSF57850">
    <property type="entry name" value="RING/U-box"/>
    <property type="match status" value="1"/>
</dbReference>
<feature type="region of interest" description="Disordered" evidence="5">
    <location>
        <begin position="270"/>
        <end position="338"/>
    </location>
</feature>
<evidence type="ECO:0000313" key="8">
    <source>
        <dbReference type="EMBL" id="GBG80447.1"/>
    </source>
</evidence>
<evidence type="ECO:0000259" key="7">
    <source>
        <dbReference type="PROSITE" id="PS50089"/>
    </source>
</evidence>
<dbReference type="Gramene" id="GBG80447">
    <property type="protein sequence ID" value="GBG80447"/>
    <property type="gene ID" value="CBR_g30911"/>
</dbReference>
<evidence type="ECO:0000256" key="3">
    <source>
        <dbReference type="ARBA" id="ARBA00022833"/>
    </source>
</evidence>
<dbReference type="GO" id="GO:0016567">
    <property type="term" value="P:protein ubiquitination"/>
    <property type="evidence" value="ECO:0007669"/>
    <property type="project" value="TreeGrafter"/>
</dbReference>
<dbReference type="PROSITE" id="PS50089">
    <property type="entry name" value="ZF_RING_2"/>
    <property type="match status" value="1"/>
</dbReference>
<dbReference type="Gene3D" id="3.30.40.10">
    <property type="entry name" value="Zinc/RING finger domain, C3HC4 (zinc finger)"/>
    <property type="match status" value="1"/>
</dbReference>
<accession>A0A388LDU8</accession>
<proteinExistence type="predicted"/>
<comment type="caution">
    <text evidence="8">The sequence shown here is derived from an EMBL/GenBank/DDBJ whole genome shotgun (WGS) entry which is preliminary data.</text>
</comment>
<sequence length="467" mass="51416">MTQAAVLAAGAVYPAAAQVARQQAARWQILSSLNYNAEDDVNSFPEVRAYSDQCRTLPAPVAPHLQFDLCVQSWAYRLYAKSKIVVHYSIEGAAGITFVILRGEEALHDWKESPLRYQAYEYQTFLHGKGRAPDLGEDPFTAAADGDYFFVFGNLQRSRIKMNVTFVVESLVYDIPGDADDDDEVTTCDLRKHGKCSVYMPLFSRRYAVVATPDSFMGASVWHVTVSYGNRWRAYFLSVGVVLLVLLCTMACMKKRLQYQYDGYEEVRPGSPHAHFPGGSQNASGQDIDGGLHPDYSVGPWRPISSPPPPPPPLLAPQYSPFQMPSPEVPPGAPSGAGTAFPMPSFPYQDPANPNVSRDHMPHGYVAEGEATSAGDLAPSAPPMEKEPWNKDEKAAEKEKGTVTKPRHLRLENPCAVCFDAPKDAIFDPCGHRATCHGCAVRLQESKTAQCPICRVQINQVIKVFDT</sequence>
<keyword evidence="3" id="KW-0862">Zinc</keyword>
<keyword evidence="6" id="KW-1133">Transmembrane helix</keyword>
<dbReference type="SMART" id="SM00184">
    <property type="entry name" value="RING"/>
    <property type="match status" value="1"/>
</dbReference>
<evidence type="ECO:0000256" key="2">
    <source>
        <dbReference type="ARBA" id="ARBA00022771"/>
    </source>
</evidence>
<dbReference type="PANTHER" id="PTHR46858">
    <property type="entry name" value="OS05G0521000 PROTEIN"/>
    <property type="match status" value="1"/>
</dbReference>
<dbReference type="AlphaFoldDB" id="A0A388LDU8"/>
<dbReference type="InterPro" id="IPR013083">
    <property type="entry name" value="Znf_RING/FYVE/PHD"/>
</dbReference>
<keyword evidence="6" id="KW-0472">Membrane</keyword>
<keyword evidence="6" id="KW-0812">Transmembrane</keyword>
<feature type="transmembrane region" description="Helical" evidence="6">
    <location>
        <begin position="234"/>
        <end position="253"/>
    </location>
</feature>
<dbReference type="InterPro" id="IPR032010">
    <property type="entry name" value="APD1-4_M"/>
</dbReference>
<dbReference type="PANTHER" id="PTHR46858:SF5">
    <property type="entry name" value="E3 UBIQUITIN-PROTEIN LIGASE APD1-RELATED"/>
    <property type="match status" value="1"/>
</dbReference>
<dbReference type="GO" id="GO:0008270">
    <property type="term" value="F:zinc ion binding"/>
    <property type="evidence" value="ECO:0007669"/>
    <property type="project" value="UniProtKB-KW"/>
</dbReference>
<dbReference type="Pfam" id="PF13920">
    <property type="entry name" value="zf-C3HC4_3"/>
    <property type="match status" value="1"/>
</dbReference>
<keyword evidence="1" id="KW-0479">Metal-binding</keyword>
<feature type="region of interest" description="Disordered" evidence="5">
    <location>
        <begin position="372"/>
        <end position="401"/>
    </location>
</feature>
<organism evidence="8 9">
    <name type="scientific">Chara braunii</name>
    <name type="common">Braun's stonewort</name>
    <dbReference type="NCBI Taxonomy" id="69332"/>
    <lineage>
        <taxon>Eukaryota</taxon>
        <taxon>Viridiplantae</taxon>
        <taxon>Streptophyta</taxon>
        <taxon>Charophyceae</taxon>
        <taxon>Charales</taxon>
        <taxon>Characeae</taxon>
        <taxon>Chara</taxon>
    </lineage>
</organism>
<feature type="compositionally biased region" description="Basic and acidic residues" evidence="5">
    <location>
        <begin position="384"/>
        <end position="401"/>
    </location>
</feature>
<evidence type="ECO:0000313" key="9">
    <source>
        <dbReference type="Proteomes" id="UP000265515"/>
    </source>
</evidence>
<dbReference type="Pfam" id="PF16041">
    <property type="entry name" value="APD1-4_M"/>
    <property type="match status" value="1"/>
</dbReference>
<feature type="domain" description="RING-type" evidence="7">
    <location>
        <begin position="415"/>
        <end position="455"/>
    </location>
</feature>
<keyword evidence="2 4" id="KW-0863">Zinc-finger</keyword>
<evidence type="ECO:0000256" key="6">
    <source>
        <dbReference type="SAM" id="Phobius"/>
    </source>
</evidence>
<feature type="compositionally biased region" description="Pro residues" evidence="5">
    <location>
        <begin position="305"/>
        <end position="315"/>
    </location>
</feature>
<dbReference type="GO" id="GO:0061630">
    <property type="term" value="F:ubiquitin protein ligase activity"/>
    <property type="evidence" value="ECO:0007669"/>
    <property type="project" value="TreeGrafter"/>
</dbReference>
<evidence type="ECO:0000256" key="5">
    <source>
        <dbReference type="SAM" id="MobiDB-lite"/>
    </source>
</evidence>
<evidence type="ECO:0000256" key="4">
    <source>
        <dbReference type="PROSITE-ProRule" id="PRU00175"/>
    </source>
</evidence>
<protein>
    <recommendedName>
        <fullName evidence="7">RING-type domain-containing protein</fullName>
    </recommendedName>
</protein>
<keyword evidence="9" id="KW-1185">Reference proteome</keyword>
<gene>
    <name evidence="8" type="ORF">CBR_g30911</name>
</gene>
<dbReference type="InterPro" id="IPR001841">
    <property type="entry name" value="Znf_RING"/>
</dbReference>